<accession>A0A2S0RG69</accession>
<evidence type="ECO:0000313" key="2">
    <source>
        <dbReference type="EMBL" id="AWA30763.1"/>
    </source>
</evidence>
<feature type="chain" id="PRO_5015732450" evidence="1">
    <location>
        <begin position="22"/>
        <end position="93"/>
    </location>
</feature>
<protein>
    <submittedName>
        <fullName evidence="2">Uncharacterized protein</fullName>
    </submittedName>
</protein>
<organism evidence="2 3">
    <name type="scientific">Flavobacterium magnum</name>
    <dbReference type="NCBI Taxonomy" id="2162713"/>
    <lineage>
        <taxon>Bacteria</taxon>
        <taxon>Pseudomonadati</taxon>
        <taxon>Bacteroidota</taxon>
        <taxon>Flavobacteriia</taxon>
        <taxon>Flavobacteriales</taxon>
        <taxon>Flavobacteriaceae</taxon>
        <taxon>Flavobacterium</taxon>
    </lineage>
</organism>
<feature type="signal peptide" evidence="1">
    <location>
        <begin position="1"/>
        <end position="21"/>
    </location>
</feature>
<proteinExistence type="predicted"/>
<evidence type="ECO:0000256" key="1">
    <source>
        <dbReference type="SAM" id="SignalP"/>
    </source>
</evidence>
<reference evidence="2 3" key="1">
    <citation type="submission" date="2018-04" db="EMBL/GenBank/DDBJ databases">
        <title>Genome sequencing of Flavobacterium sp. HYN0048.</title>
        <authorList>
            <person name="Yi H."/>
            <person name="Baek C."/>
        </authorList>
    </citation>
    <scope>NUCLEOTIDE SEQUENCE [LARGE SCALE GENOMIC DNA]</scope>
    <source>
        <strain evidence="2 3">HYN0048</strain>
    </source>
</reference>
<dbReference type="KEGG" id="fmg:HYN48_12120"/>
<keyword evidence="1" id="KW-0732">Signal</keyword>
<sequence length="93" mass="10200">MKKSITTLVVALFATFNAAHAANLSNTDNRITTSADPSLITSELGTLKKYNRTIDDIIAADLKITEASLPSKKPVLKKKAAKRQIKIRKQFSN</sequence>
<dbReference type="EMBL" id="CP028811">
    <property type="protein sequence ID" value="AWA30763.1"/>
    <property type="molecule type" value="Genomic_DNA"/>
</dbReference>
<name>A0A2S0RG69_9FLAO</name>
<dbReference type="OrthoDB" id="9945127at2"/>
<dbReference type="RefSeq" id="WP_108372063.1">
    <property type="nucleotide sequence ID" value="NZ_CP028811.1"/>
</dbReference>
<dbReference type="Proteomes" id="UP000244193">
    <property type="component" value="Chromosome"/>
</dbReference>
<keyword evidence="3" id="KW-1185">Reference proteome</keyword>
<evidence type="ECO:0000313" key="3">
    <source>
        <dbReference type="Proteomes" id="UP000244193"/>
    </source>
</evidence>
<gene>
    <name evidence="2" type="ORF">HYN48_12120</name>
</gene>
<dbReference type="AlphaFoldDB" id="A0A2S0RG69"/>